<evidence type="ECO:0000313" key="17">
    <source>
        <dbReference type="Proteomes" id="UP001597474"/>
    </source>
</evidence>
<evidence type="ECO:0000256" key="9">
    <source>
        <dbReference type="ARBA" id="ARBA00022694"/>
    </source>
</evidence>
<accession>A0ABW5U8D6</accession>
<dbReference type="SFLD" id="SFLDS00029">
    <property type="entry name" value="Radical_SAM"/>
    <property type="match status" value="1"/>
</dbReference>
<evidence type="ECO:0000256" key="8">
    <source>
        <dbReference type="ARBA" id="ARBA00022691"/>
    </source>
</evidence>
<feature type="binding site" evidence="14">
    <location>
        <position position="143"/>
    </location>
    <ligand>
        <name>[4Fe-4S] cluster</name>
        <dbReference type="ChEBI" id="CHEBI:49883"/>
        <note>4Fe-4S-S-AdoMet</note>
    </ligand>
</feature>
<comment type="cofactor">
    <cofactor evidence="14">
        <name>[4Fe-4S] cluster</name>
        <dbReference type="ChEBI" id="CHEBI:49883"/>
    </cofactor>
    <text evidence="14">Binds 1 [4Fe-4S] cluster. The cluster is coordinated with 3 cysteines and an exchangeable S-adenosyl-L-methionine.</text>
</comment>
<evidence type="ECO:0000259" key="15">
    <source>
        <dbReference type="PROSITE" id="PS51918"/>
    </source>
</evidence>
<keyword evidence="5 14" id="KW-0698">rRNA processing</keyword>
<feature type="binding site" evidence="14">
    <location>
        <position position="146"/>
    </location>
    <ligand>
        <name>[4Fe-4S] cluster</name>
        <dbReference type="ChEBI" id="CHEBI:49883"/>
        <note>4Fe-4S-S-AdoMet</note>
    </ligand>
</feature>
<dbReference type="SFLD" id="SFLDG01062">
    <property type="entry name" value="methyltransferase_(Class_A)"/>
    <property type="match status" value="1"/>
</dbReference>
<dbReference type="Gene3D" id="3.20.20.70">
    <property type="entry name" value="Aldolase class I"/>
    <property type="match status" value="1"/>
</dbReference>
<feature type="binding site" evidence="14">
    <location>
        <begin position="198"/>
        <end position="199"/>
    </location>
    <ligand>
        <name>S-adenosyl-L-methionine</name>
        <dbReference type="ChEBI" id="CHEBI:59789"/>
    </ligand>
</feature>
<evidence type="ECO:0000256" key="1">
    <source>
        <dbReference type="ARBA" id="ARBA00004496"/>
    </source>
</evidence>
<comment type="catalytic activity">
    <reaction evidence="14">
        <text>adenosine(2503) in 23S rRNA + 2 reduced [2Fe-2S]-[ferredoxin] + 2 S-adenosyl-L-methionine = 2-methyladenosine(2503) in 23S rRNA + 5'-deoxyadenosine + L-methionine + 2 oxidized [2Fe-2S]-[ferredoxin] + S-adenosyl-L-homocysteine</text>
        <dbReference type="Rhea" id="RHEA:42916"/>
        <dbReference type="Rhea" id="RHEA-COMP:10000"/>
        <dbReference type="Rhea" id="RHEA-COMP:10001"/>
        <dbReference type="Rhea" id="RHEA-COMP:10152"/>
        <dbReference type="Rhea" id="RHEA-COMP:10282"/>
        <dbReference type="ChEBI" id="CHEBI:17319"/>
        <dbReference type="ChEBI" id="CHEBI:33737"/>
        <dbReference type="ChEBI" id="CHEBI:33738"/>
        <dbReference type="ChEBI" id="CHEBI:57844"/>
        <dbReference type="ChEBI" id="CHEBI:57856"/>
        <dbReference type="ChEBI" id="CHEBI:59789"/>
        <dbReference type="ChEBI" id="CHEBI:74411"/>
        <dbReference type="ChEBI" id="CHEBI:74497"/>
        <dbReference type="EC" id="2.1.1.192"/>
    </reaction>
</comment>
<feature type="active site" description="Proton acceptor" evidence="14">
    <location>
        <position position="119"/>
    </location>
</feature>
<dbReference type="PROSITE" id="PS51918">
    <property type="entry name" value="RADICAL_SAM"/>
    <property type="match status" value="1"/>
</dbReference>
<dbReference type="EC" id="2.1.1.192" evidence="14"/>
<name>A0ABW5U8D6_9RHOB</name>
<keyword evidence="17" id="KW-1185">Reference proteome</keyword>
<dbReference type="NCBIfam" id="TIGR00048">
    <property type="entry name" value="rRNA_mod_RlmN"/>
    <property type="match status" value="1"/>
</dbReference>
<organism evidence="16 17">
    <name type="scientific">Sulfitobacter aestuarii</name>
    <dbReference type="NCBI Taxonomy" id="2161676"/>
    <lineage>
        <taxon>Bacteria</taxon>
        <taxon>Pseudomonadati</taxon>
        <taxon>Pseudomonadota</taxon>
        <taxon>Alphaproteobacteria</taxon>
        <taxon>Rhodobacterales</taxon>
        <taxon>Roseobacteraceae</taxon>
        <taxon>Sulfitobacter</taxon>
    </lineage>
</organism>
<comment type="function">
    <text evidence="14">Specifically methylates position 2 of adenine 2503 in 23S rRNA and position 2 of adenine 37 in tRNAs. m2A2503 modification seems to play a crucial role in the proofreading step occurring at the peptidyl transferase center and thus would serve to optimize ribosomal fidelity.</text>
</comment>
<keyword evidence="10 14" id="KW-0479">Metal-binding</keyword>
<sequence length="397" mass="44233">MSASGPVSAPITQDVMTLPRKLPDGPINLVGLTREAMRDTLIAHGTPEKQAKMRVGQIWQWIYQWGVRDFDSMTNLAKGYRAQLAEQFVIEVPEVVTRQVSEDGTRKYLVRIAGGHEVEVVYIPEEGRGTLCVSSQVGCTLTCSFCHTGTQKLVRNLTAAEIIGQVMVARDDLDEWPEIGAPKDETRLLSNIVLMGMGEPLYNFENVRDAMKIAMDAEGIQLSRRRITLSTSGVVPEIHRTAAEIGCQLAVSFHATTDEVRDKLVPINKRWNIEELLDALRAYPKVSNSERITFEYVMLQGVNDSDEDAYRLIELIRGIPAKINLIPFNEWPGAPYKRSSNNRIRAFADIIYKAGYASPIRTPRGEDIMAACGQLKSATERARKSRKQIAEEAGLTG</sequence>
<comment type="subcellular location">
    <subcellularLocation>
        <location evidence="1 14">Cytoplasm</location>
    </subcellularLocation>
</comment>
<evidence type="ECO:0000256" key="13">
    <source>
        <dbReference type="ARBA" id="ARBA00023157"/>
    </source>
</evidence>
<keyword evidence="7 14" id="KW-0808">Transferase</keyword>
<keyword evidence="6 14" id="KW-0489">Methyltransferase</keyword>
<evidence type="ECO:0000256" key="7">
    <source>
        <dbReference type="ARBA" id="ARBA00022679"/>
    </source>
</evidence>
<dbReference type="RefSeq" id="WP_386375642.1">
    <property type="nucleotide sequence ID" value="NZ_JBHUMP010000019.1"/>
</dbReference>
<keyword evidence="13 14" id="KW-1015">Disulfide bond</keyword>
<feature type="binding site" evidence="14">
    <location>
        <position position="139"/>
    </location>
    <ligand>
        <name>[4Fe-4S] cluster</name>
        <dbReference type="ChEBI" id="CHEBI:49883"/>
        <note>4Fe-4S-S-AdoMet</note>
    </ligand>
</feature>
<evidence type="ECO:0000313" key="16">
    <source>
        <dbReference type="EMBL" id="MFD2741216.1"/>
    </source>
</evidence>
<dbReference type="InterPro" id="IPR040072">
    <property type="entry name" value="Methyltransferase_A"/>
</dbReference>
<dbReference type="Pfam" id="PF21016">
    <property type="entry name" value="RlmN_N"/>
    <property type="match status" value="1"/>
</dbReference>
<dbReference type="PANTHER" id="PTHR30544:SF5">
    <property type="entry name" value="RADICAL SAM CORE DOMAIN-CONTAINING PROTEIN"/>
    <property type="match status" value="1"/>
</dbReference>
<proteinExistence type="inferred from homology"/>
<evidence type="ECO:0000256" key="2">
    <source>
        <dbReference type="ARBA" id="ARBA00007544"/>
    </source>
</evidence>
<dbReference type="GO" id="GO:0008168">
    <property type="term" value="F:methyltransferase activity"/>
    <property type="evidence" value="ECO:0007669"/>
    <property type="project" value="UniProtKB-KW"/>
</dbReference>
<keyword evidence="4 14" id="KW-0963">Cytoplasm</keyword>
<feature type="binding site" evidence="14">
    <location>
        <position position="230"/>
    </location>
    <ligand>
        <name>S-adenosyl-L-methionine</name>
        <dbReference type="ChEBI" id="CHEBI:59789"/>
    </ligand>
</feature>
<evidence type="ECO:0000256" key="11">
    <source>
        <dbReference type="ARBA" id="ARBA00023004"/>
    </source>
</evidence>
<reference evidence="17" key="1">
    <citation type="journal article" date="2019" name="Int. J. Syst. Evol. Microbiol.">
        <title>The Global Catalogue of Microorganisms (GCM) 10K type strain sequencing project: providing services to taxonomists for standard genome sequencing and annotation.</title>
        <authorList>
            <consortium name="The Broad Institute Genomics Platform"/>
            <consortium name="The Broad Institute Genome Sequencing Center for Infectious Disease"/>
            <person name="Wu L."/>
            <person name="Ma J."/>
        </authorList>
    </citation>
    <scope>NUCLEOTIDE SEQUENCE [LARGE SCALE GENOMIC DNA]</scope>
    <source>
        <strain evidence="17">TISTR 2562</strain>
    </source>
</reference>
<keyword evidence="3 14" id="KW-0004">4Fe-4S</keyword>
<dbReference type="PIRSF" id="PIRSF006004">
    <property type="entry name" value="CHP00048"/>
    <property type="match status" value="1"/>
</dbReference>
<dbReference type="HAMAP" id="MF_01849">
    <property type="entry name" value="RNA_methyltr_RlmN"/>
    <property type="match status" value="1"/>
</dbReference>
<dbReference type="InterPro" id="IPR027492">
    <property type="entry name" value="RNA_MTrfase_RlmN"/>
</dbReference>
<feature type="domain" description="Radical SAM core" evidence="15">
    <location>
        <begin position="125"/>
        <end position="367"/>
    </location>
</feature>
<feature type="binding site" evidence="14">
    <location>
        <begin position="252"/>
        <end position="254"/>
    </location>
    <ligand>
        <name>S-adenosyl-L-methionine</name>
        <dbReference type="ChEBI" id="CHEBI:59789"/>
    </ligand>
</feature>
<dbReference type="GO" id="GO:0032259">
    <property type="term" value="P:methylation"/>
    <property type="evidence" value="ECO:0007669"/>
    <property type="project" value="UniProtKB-KW"/>
</dbReference>
<dbReference type="InterPro" id="IPR004383">
    <property type="entry name" value="rRNA_lsu_MTrfase_RlmN/Cfr"/>
</dbReference>
<protein>
    <recommendedName>
        <fullName evidence="14">Dual-specificity RNA methyltransferase RlmN</fullName>
        <ecNumber evidence="14">2.1.1.192</ecNumber>
    </recommendedName>
    <alternativeName>
        <fullName evidence="14">23S rRNA (adenine(2503)-C(2))-methyltransferase</fullName>
    </alternativeName>
    <alternativeName>
        <fullName evidence="14">23S rRNA m2A2503 methyltransferase</fullName>
    </alternativeName>
    <alternativeName>
        <fullName evidence="14">Ribosomal RNA large subunit methyltransferase N</fullName>
    </alternativeName>
    <alternativeName>
        <fullName evidence="14">tRNA (adenine(37)-C(2))-methyltransferase</fullName>
    </alternativeName>
    <alternativeName>
        <fullName evidence="14">tRNA m2A37 methyltransferase</fullName>
    </alternativeName>
</protein>
<evidence type="ECO:0000256" key="4">
    <source>
        <dbReference type="ARBA" id="ARBA00022490"/>
    </source>
</evidence>
<dbReference type="Proteomes" id="UP001597474">
    <property type="component" value="Unassembled WGS sequence"/>
</dbReference>
<comment type="caution">
    <text evidence="16">The sequence shown here is derived from an EMBL/GenBank/DDBJ whole genome shotgun (WGS) entry which is preliminary data.</text>
</comment>
<dbReference type="EMBL" id="JBHUMP010000019">
    <property type="protein sequence ID" value="MFD2741216.1"/>
    <property type="molecule type" value="Genomic_DNA"/>
</dbReference>
<feature type="active site" description="S-methylcysteine intermediate" evidence="14">
    <location>
        <position position="372"/>
    </location>
</feature>
<evidence type="ECO:0000256" key="14">
    <source>
        <dbReference type="HAMAP-Rule" id="MF_01849"/>
    </source>
</evidence>
<dbReference type="InterPro" id="IPR013785">
    <property type="entry name" value="Aldolase_TIM"/>
</dbReference>
<evidence type="ECO:0000256" key="6">
    <source>
        <dbReference type="ARBA" id="ARBA00022603"/>
    </source>
</evidence>
<evidence type="ECO:0000256" key="5">
    <source>
        <dbReference type="ARBA" id="ARBA00022552"/>
    </source>
</evidence>
<dbReference type="InterPro" id="IPR058240">
    <property type="entry name" value="rSAM_sf"/>
</dbReference>
<dbReference type="PANTHER" id="PTHR30544">
    <property type="entry name" value="23S RRNA METHYLTRANSFERASE"/>
    <property type="match status" value="1"/>
</dbReference>
<dbReference type="SUPFAM" id="SSF102114">
    <property type="entry name" value="Radical SAM enzymes"/>
    <property type="match status" value="1"/>
</dbReference>
<dbReference type="CDD" id="cd01335">
    <property type="entry name" value="Radical_SAM"/>
    <property type="match status" value="1"/>
</dbReference>
<comment type="similarity">
    <text evidence="2 14">Belongs to the radical SAM superfamily. RlmN family.</text>
</comment>
<keyword evidence="8 14" id="KW-0949">S-adenosyl-L-methionine</keyword>
<keyword evidence="11 14" id="KW-0408">Iron</keyword>
<dbReference type="InterPro" id="IPR007197">
    <property type="entry name" value="rSAM"/>
</dbReference>
<dbReference type="InterPro" id="IPR048641">
    <property type="entry name" value="RlmN_N"/>
</dbReference>
<keyword evidence="12 14" id="KW-0411">Iron-sulfur</keyword>
<comment type="catalytic activity">
    <reaction evidence="14">
        <text>adenosine(37) in tRNA + 2 reduced [2Fe-2S]-[ferredoxin] + 2 S-adenosyl-L-methionine = 2-methyladenosine(37) in tRNA + 5'-deoxyadenosine + L-methionine + 2 oxidized [2Fe-2S]-[ferredoxin] + S-adenosyl-L-homocysteine</text>
        <dbReference type="Rhea" id="RHEA:43332"/>
        <dbReference type="Rhea" id="RHEA-COMP:10000"/>
        <dbReference type="Rhea" id="RHEA-COMP:10001"/>
        <dbReference type="Rhea" id="RHEA-COMP:10162"/>
        <dbReference type="Rhea" id="RHEA-COMP:10485"/>
        <dbReference type="ChEBI" id="CHEBI:17319"/>
        <dbReference type="ChEBI" id="CHEBI:33737"/>
        <dbReference type="ChEBI" id="CHEBI:33738"/>
        <dbReference type="ChEBI" id="CHEBI:57844"/>
        <dbReference type="ChEBI" id="CHEBI:57856"/>
        <dbReference type="ChEBI" id="CHEBI:59789"/>
        <dbReference type="ChEBI" id="CHEBI:74411"/>
        <dbReference type="ChEBI" id="CHEBI:74497"/>
        <dbReference type="EC" id="2.1.1.192"/>
    </reaction>
</comment>
<evidence type="ECO:0000256" key="12">
    <source>
        <dbReference type="ARBA" id="ARBA00023014"/>
    </source>
</evidence>
<feature type="binding site" evidence="14">
    <location>
        <position position="329"/>
    </location>
    <ligand>
        <name>S-adenosyl-L-methionine</name>
        <dbReference type="ChEBI" id="CHEBI:59789"/>
    </ligand>
</feature>
<comment type="caution">
    <text evidence="14">Lacks conserved residue(s) required for the propagation of feature annotation.</text>
</comment>
<evidence type="ECO:0000256" key="10">
    <source>
        <dbReference type="ARBA" id="ARBA00022723"/>
    </source>
</evidence>
<dbReference type="Gene3D" id="1.10.150.530">
    <property type="match status" value="1"/>
</dbReference>
<dbReference type="Pfam" id="PF04055">
    <property type="entry name" value="Radical_SAM"/>
    <property type="match status" value="1"/>
</dbReference>
<dbReference type="SFLD" id="SFLDF00275">
    <property type="entry name" value="adenosine_C2_methyltransferase"/>
    <property type="match status" value="1"/>
</dbReference>
<comment type="miscellaneous">
    <text evidence="14">Reaction proceeds by a ping-pong mechanism involving intermediate methylation of a conserved cysteine residue.</text>
</comment>
<gene>
    <name evidence="14 16" type="primary">rlmN</name>
    <name evidence="16" type="ORF">ACFSUD_16685</name>
</gene>
<evidence type="ECO:0000256" key="3">
    <source>
        <dbReference type="ARBA" id="ARBA00022485"/>
    </source>
</evidence>
<keyword evidence="9 14" id="KW-0819">tRNA processing</keyword>